<dbReference type="Gene3D" id="1.10.540.10">
    <property type="entry name" value="Acyl-CoA dehydrogenase/oxidase, N-terminal domain"/>
    <property type="match status" value="1"/>
</dbReference>
<dbReference type="Pfam" id="PF08028">
    <property type="entry name" value="Acyl-CoA_dh_2"/>
    <property type="match status" value="1"/>
</dbReference>
<feature type="domain" description="Acyl-CoA dehydrogenase/oxidase N-terminal" evidence="2">
    <location>
        <begin position="20"/>
        <end position="95"/>
    </location>
</feature>
<evidence type="ECO:0000313" key="4">
    <source>
        <dbReference type="EMBL" id="ORW29562.1"/>
    </source>
</evidence>
<feature type="non-terminal residue" evidence="4">
    <location>
        <position position="396"/>
    </location>
</feature>
<protein>
    <recommendedName>
        <fullName evidence="6">Acyl-CoA dehydrogenase</fullName>
    </recommendedName>
</protein>
<name>A0A1X1ZXD7_9MYCO</name>
<evidence type="ECO:0000259" key="2">
    <source>
        <dbReference type="Pfam" id="PF02771"/>
    </source>
</evidence>
<dbReference type="SUPFAM" id="SSF47203">
    <property type="entry name" value="Acyl-CoA dehydrogenase C-terminal domain-like"/>
    <property type="match status" value="1"/>
</dbReference>
<dbReference type="Gene3D" id="2.40.110.10">
    <property type="entry name" value="Butyryl-CoA Dehydrogenase, subunit A, domain 2"/>
    <property type="match status" value="1"/>
</dbReference>
<dbReference type="EMBL" id="LQPJ01000048">
    <property type="protein sequence ID" value="ORW29562.1"/>
    <property type="molecule type" value="Genomic_DNA"/>
</dbReference>
<dbReference type="AlphaFoldDB" id="A0A1X1ZXD7"/>
<evidence type="ECO:0000259" key="3">
    <source>
        <dbReference type="Pfam" id="PF08028"/>
    </source>
</evidence>
<dbReference type="SUPFAM" id="SSF56645">
    <property type="entry name" value="Acyl-CoA dehydrogenase NM domain-like"/>
    <property type="match status" value="1"/>
</dbReference>
<feature type="non-terminal residue" evidence="4">
    <location>
        <position position="1"/>
    </location>
</feature>
<dbReference type="InterPro" id="IPR036250">
    <property type="entry name" value="AcylCo_DH-like_C"/>
</dbReference>
<reference evidence="4 5" key="1">
    <citation type="submission" date="2016-01" db="EMBL/GenBank/DDBJ databases">
        <title>The new phylogeny of the genus Mycobacterium.</title>
        <authorList>
            <person name="Tarcisio F."/>
            <person name="Conor M."/>
            <person name="Antonella G."/>
            <person name="Elisabetta G."/>
            <person name="Giulia F.S."/>
            <person name="Sara T."/>
            <person name="Anna F."/>
            <person name="Clotilde B."/>
            <person name="Roberto B."/>
            <person name="Veronica D.S."/>
            <person name="Fabio R."/>
            <person name="Monica P."/>
            <person name="Olivier J."/>
            <person name="Enrico T."/>
            <person name="Nicola S."/>
        </authorList>
    </citation>
    <scope>NUCLEOTIDE SEQUENCE [LARGE SCALE GENOMIC DNA]</scope>
    <source>
        <strain evidence="4 5">DSM 44572</strain>
    </source>
</reference>
<dbReference type="InterPro" id="IPR009100">
    <property type="entry name" value="AcylCoA_DH/oxidase_NM_dom_sf"/>
</dbReference>
<dbReference type="InterPro" id="IPR037069">
    <property type="entry name" value="AcylCoA_DH/ox_N_sf"/>
</dbReference>
<evidence type="ECO:0000256" key="1">
    <source>
        <dbReference type="ARBA" id="ARBA00023002"/>
    </source>
</evidence>
<proteinExistence type="predicted"/>
<keyword evidence="5" id="KW-1185">Reference proteome</keyword>
<dbReference type="InterPro" id="IPR013107">
    <property type="entry name" value="Acyl-CoA_DH_C"/>
</dbReference>
<organism evidence="4 5">
    <name type="scientific">Mycobacterium palustre</name>
    <dbReference type="NCBI Taxonomy" id="153971"/>
    <lineage>
        <taxon>Bacteria</taxon>
        <taxon>Bacillati</taxon>
        <taxon>Actinomycetota</taxon>
        <taxon>Actinomycetes</taxon>
        <taxon>Mycobacteriales</taxon>
        <taxon>Mycobacteriaceae</taxon>
        <taxon>Mycobacterium</taxon>
        <taxon>Mycobacterium simiae complex</taxon>
    </lineage>
</organism>
<dbReference type="RefSeq" id="WP_085076766.1">
    <property type="nucleotide sequence ID" value="NZ_LQPJ01000048.1"/>
</dbReference>
<dbReference type="STRING" id="153971.AWC19_26175"/>
<dbReference type="PANTHER" id="PTHR43884:SF12">
    <property type="entry name" value="ISOVALERYL-COA DEHYDROGENASE, MITOCHONDRIAL-RELATED"/>
    <property type="match status" value="1"/>
</dbReference>
<dbReference type="OrthoDB" id="3404950at2"/>
<dbReference type="InterPro" id="IPR046373">
    <property type="entry name" value="Acyl-CoA_Oxase/DH_mid-dom_sf"/>
</dbReference>
<evidence type="ECO:0008006" key="6">
    <source>
        <dbReference type="Google" id="ProtNLM"/>
    </source>
</evidence>
<dbReference type="Proteomes" id="UP000193529">
    <property type="component" value="Unassembled WGS sequence"/>
</dbReference>
<gene>
    <name evidence="4" type="ORF">AWC19_26175</name>
</gene>
<keyword evidence="1" id="KW-0560">Oxidoreductase</keyword>
<feature type="domain" description="Acyl-CoA dehydrogenase C-terminal" evidence="3">
    <location>
        <begin position="245"/>
        <end position="374"/>
    </location>
</feature>
<accession>A0A1X1ZXD7</accession>
<dbReference type="PIRSF" id="PIRSF016578">
    <property type="entry name" value="HsaA"/>
    <property type="match status" value="1"/>
</dbReference>
<dbReference type="GO" id="GO:0003995">
    <property type="term" value="F:acyl-CoA dehydrogenase activity"/>
    <property type="evidence" value="ECO:0007669"/>
    <property type="project" value="TreeGrafter"/>
</dbReference>
<evidence type="ECO:0000313" key="5">
    <source>
        <dbReference type="Proteomes" id="UP000193529"/>
    </source>
</evidence>
<dbReference type="GO" id="GO:0050660">
    <property type="term" value="F:flavin adenine dinucleotide binding"/>
    <property type="evidence" value="ECO:0007669"/>
    <property type="project" value="InterPro"/>
</dbReference>
<dbReference type="Pfam" id="PF02771">
    <property type="entry name" value="Acyl-CoA_dh_N"/>
    <property type="match status" value="1"/>
</dbReference>
<comment type="caution">
    <text evidence="4">The sequence shown here is derived from an EMBL/GenBank/DDBJ whole genome shotgun (WGS) entry which is preliminary data.</text>
</comment>
<sequence length="396" mass="42492">EAVADAELTVAGVRSRVDALVDTLRERARETELQRGMLPENLADLTAAGVFKLTLPKDHGGLEASITEINEIVAQISRGDPSTGWMVAIITAMNTWVGFVADEAAEEILATPDLRITGLIAPTGKAQPVDGGVQVSGVWMWNTAGKHSNWVALACMCASEDPAKGPTPIACLVPTSSVTVHDTWDASGMAGTATNKITAEDLFVPQSRVIPIPDLAAGTFVPRAKSDNPYYNRPAMNLFLGIQPATMLGIARGAMDVFLERLPGRAITYTSYADATQAPITHLQVAEAQYALEIAEMYTARIGALIDGACELGIPVSLDERVRTRAYLAQVTRYSRECVTTLYHASGASAIQNSVPIQRYFRDAHALSLHALQQPTSAQELYGRHLLGLEPNTTLL</sequence>
<dbReference type="Gene3D" id="1.20.140.10">
    <property type="entry name" value="Butyryl-CoA Dehydrogenase, subunit A, domain 3"/>
    <property type="match status" value="1"/>
</dbReference>
<dbReference type="InterPro" id="IPR013786">
    <property type="entry name" value="AcylCoA_DH/ox_N"/>
</dbReference>
<dbReference type="PANTHER" id="PTHR43884">
    <property type="entry name" value="ACYL-COA DEHYDROGENASE"/>
    <property type="match status" value="1"/>
</dbReference>